<proteinExistence type="predicted"/>
<dbReference type="SUPFAM" id="SSF52317">
    <property type="entry name" value="Class I glutamine amidotransferase-like"/>
    <property type="match status" value="1"/>
</dbReference>
<dbReference type="GO" id="GO:0005829">
    <property type="term" value="C:cytosol"/>
    <property type="evidence" value="ECO:0007669"/>
    <property type="project" value="TreeGrafter"/>
</dbReference>
<dbReference type="Proteomes" id="UP000009352">
    <property type="component" value="Unassembled WGS sequence"/>
</dbReference>
<dbReference type="PANTHER" id="PTHR43235:SF1">
    <property type="entry name" value="GLUTAMINE AMIDOTRANSFERASE PB2B2.05-RELATED"/>
    <property type="match status" value="1"/>
</dbReference>
<dbReference type="InterPro" id="IPR044668">
    <property type="entry name" value="PuuD-like"/>
</dbReference>
<dbReference type="CDD" id="cd01745">
    <property type="entry name" value="GATase1_2"/>
    <property type="match status" value="1"/>
</dbReference>
<dbReference type="AlphaFoldDB" id="A0AB33XWJ5"/>
<dbReference type="PANTHER" id="PTHR43235">
    <property type="entry name" value="GLUTAMINE AMIDOTRANSFERASE PB2B2.05-RELATED"/>
    <property type="match status" value="1"/>
</dbReference>
<protein>
    <submittedName>
        <fullName evidence="1">Glutamine amidotransferase, class I</fullName>
    </submittedName>
</protein>
<organism evidence="1 2">
    <name type="scientific">Lacticaseibacillus rhamnosus LRHMDP3</name>
    <dbReference type="NCBI Taxonomy" id="1203259"/>
    <lineage>
        <taxon>Bacteria</taxon>
        <taxon>Bacillati</taxon>
        <taxon>Bacillota</taxon>
        <taxon>Bacilli</taxon>
        <taxon>Lactobacillales</taxon>
        <taxon>Lactobacillaceae</taxon>
        <taxon>Lacticaseibacillus</taxon>
    </lineage>
</organism>
<dbReference type="GO" id="GO:0033969">
    <property type="term" value="F:gamma-glutamyl-gamma-aminobutyrate hydrolase activity"/>
    <property type="evidence" value="ECO:0007669"/>
    <property type="project" value="TreeGrafter"/>
</dbReference>
<dbReference type="InterPro" id="IPR011697">
    <property type="entry name" value="Peptidase_C26"/>
</dbReference>
<gene>
    <name evidence="1" type="ORF">LRHMDP3_1043</name>
</gene>
<dbReference type="Gene3D" id="3.40.50.880">
    <property type="match status" value="1"/>
</dbReference>
<dbReference type="EMBL" id="AMQX01000004">
    <property type="protein sequence ID" value="EKS51976.1"/>
    <property type="molecule type" value="Genomic_DNA"/>
</dbReference>
<name>A0AB33XWJ5_LACRH</name>
<dbReference type="Pfam" id="PF07722">
    <property type="entry name" value="Peptidase_C26"/>
    <property type="match status" value="1"/>
</dbReference>
<comment type="caution">
    <text evidence="1">The sequence shown here is derived from an EMBL/GenBank/DDBJ whole genome shotgun (WGS) entry which is preliminary data.</text>
</comment>
<sequence length="275" mass="30473">MNIVASKITGYTFENENKKKAKGPRVKFKIGIPTDELIEINPIMPNNHPAYAPHDVKEAFIKLGAIPLIIAFPDDVSKVDQLAQDYVQLIDGLMLPGGPDVDPTFYGEEPHPKIGMTLYQKDRFEIALIKAALAADKPIFGICRGIQIMNVAMGGTLYQDLESQYPELKIQHPQATLGQFATHHVELTAGSKLAKLYGQSTIKVNSRHHQAVKAVGKGLKVTAVAPDGVVEGMESTDTDLFLGVQWHPENMWQQEDPQQLVVFQDFLDRIAAHRK</sequence>
<dbReference type="GO" id="GO:0006598">
    <property type="term" value="P:polyamine catabolic process"/>
    <property type="evidence" value="ECO:0007669"/>
    <property type="project" value="TreeGrafter"/>
</dbReference>
<reference evidence="1 2" key="1">
    <citation type="journal article" date="2013" name="Genome Announc.">
        <title>Draft Genome Sequence of Staphylococcus simulans UMC-CNS-990, Isolated from a Case of Chronic Bovine Mastitis.</title>
        <authorList>
            <person name="Calcutt M.J."/>
            <person name="Foecking M.F."/>
            <person name="Hsieh H.Y."/>
            <person name="Perry J."/>
            <person name="Stewart G.C."/>
            <person name="Middleton J.R."/>
        </authorList>
    </citation>
    <scope>NUCLEOTIDE SEQUENCE [LARGE SCALE GENOMIC DNA]</scope>
    <source>
        <strain evidence="1 2">LRHMDP3</strain>
    </source>
</reference>
<accession>A0AB33XWJ5</accession>
<evidence type="ECO:0000313" key="2">
    <source>
        <dbReference type="Proteomes" id="UP000009352"/>
    </source>
</evidence>
<dbReference type="PROSITE" id="PS51273">
    <property type="entry name" value="GATASE_TYPE_1"/>
    <property type="match status" value="1"/>
</dbReference>
<dbReference type="InterPro" id="IPR029062">
    <property type="entry name" value="Class_I_gatase-like"/>
</dbReference>
<keyword evidence="1" id="KW-0315">Glutamine amidotransferase</keyword>
<evidence type="ECO:0000313" key="1">
    <source>
        <dbReference type="EMBL" id="EKS51976.1"/>
    </source>
</evidence>